<proteinExistence type="predicted"/>
<dbReference type="InterPro" id="IPR013762">
    <property type="entry name" value="Integrase-like_cat_sf"/>
</dbReference>
<evidence type="ECO:0000259" key="2">
    <source>
        <dbReference type="PROSITE" id="PS51898"/>
    </source>
</evidence>
<gene>
    <name evidence="3" type="ORF">F5972_06385</name>
</gene>
<dbReference type="GO" id="GO:0006310">
    <property type="term" value="P:DNA recombination"/>
    <property type="evidence" value="ECO:0007669"/>
    <property type="project" value="UniProtKB-KW"/>
</dbReference>
<dbReference type="EMBL" id="VYTZ01000002">
    <property type="protein sequence ID" value="KAA9380734.1"/>
    <property type="molecule type" value="Genomic_DNA"/>
</dbReference>
<dbReference type="Pfam" id="PF00589">
    <property type="entry name" value="Phage_integrase"/>
    <property type="match status" value="1"/>
</dbReference>
<dbReference type="PANTHER" id="PTHR30349:SF64">
    <property type="entry name" value="PROPHAGE INTEGRASE INTD-RELATED"/>
    <property type="match status" value="1"/>
</dbReference>
<dbReference type="InterPro" id="IPR002104">
    <property type="entry name" value="Integrase_catalytic"/>
</dbReference>
<dbReference type="RefSeq" id="WP_150932010.1">
    <property type="nucleotide sequence ID" value="NZ_VYTZ01000002.1"/>
</dbReference>
<protein>
    <submittedName>
        <fullName evidence="3">Site-specific integrase</fullName>
    </submittedName>
</protein>
<reference evidence="3 4" key="1">
    <citation type="submission" date="2019-09" db="EMBL/GenBank/DDBJ databases">
        <title>Screening of Novel Bioactive Compounds from Soil-Associated.</title>
        <authorList>
            <person name="Gong X."/>
        </authorList>
    </citation>
    <scope>NUCLEOTIDE SEQUENCE [LARGE SCALE GENOMIC DNA]</scope>
    <source>
        <strain evidence="3 4">Gxj-6</strain>
    </source>
</reference>
<dbReference type="GO" id="GO:0015074">
    <property type="term" value="P:DNA integration"/>
    <property type="evidence" value="ECO:0007669"/>
    <property type="project" value="InterPro"/>
</dbReference>
<dbReference type="Proteomes" id="UP000327011">
    <property type="component" value="Unassembled WGS sequence"/>
</dbReference>
<evidence type="ECO:0000313" key="4">
    <source>
        <dbReference type="Proteomes" id="UP000327011"/>
    </source>
</evidence>
<sequence length="233" mass="25739">MRGAVRDGLISKTPCRDIRLPHADKTVIRLLAPEQVMRLSRAMPPKYGPLVLLGAAAGLRQGEAFGLSVDRVRFADQMISVDRQVVIVDRRPTLATPKSPASVREVPMPVFLAETLEKHIADHSPADLLFSTSRDNLMRRDYFNARIWKPAIKAATLLPDTTFHDLRHTFASTALAEGVPISEVSRWLGHESITTTVDLYGHLVPEASERARTALDSAFRSALDVPPMCPEGE</sequence>
<dbReference type="PROSITE" id="PS51898">
    <property type="entry name" value="TYR_RECOMBINASE"/>
    <property type="match status" value="1"/>
</dbReference>
<dbReference type="SUPFAM" id="SSF56349">
    <property type="entry name" value="DNA breaking-rejoining enzymes"/>
    <property type="match status" value="1"/>
</dbReference>
<dbReference type="Gene3D" id="1.10.443.10">
    <property type="entry name" value="Intergrase catalytic core"/>
    <property type="match status" value="1"/>
</dbReference>
<name>A0A5J5K7J4_9ACTN</name>
<dbReference type="AlphaFoldDB" id="A0A5J5K7J4"/>
<dbReference type="InterPro" id="IPR050090">
    <property type="entry name" value="Tyrosine_recombinase_XerCD"/>
</dbReference>
<keyword evidence="4" id="KW-1185">Reference proteome</keyword>
<evidence type="ECO:0000313" key="3">
    <source>
        <dbReference type="EMBL" id="KAA9380734.1"/>
    </source>
</evidence>
<dbReference type="GO" id="GO:0003677">
    <property type="term" value="F:DNA binding"/>
    <property type="evidence" value="ECO:0007669"/>
    <property type="project" value="InterPro"/>
</dbReference>
<dbReference type="InterPro" id="IPR011010">
    <property type="entry name" value="DNA_brk_join_enz"/>
</dbReference>
<accession>A0A5J5K7J4</accession>
<organism evidence="3 4">
    <name type="scientific">Microbispora cellulosiformans</name>
    <dbReference type="NCBI Taxonomy" id="2614688"/>
    <lineage>
        <taxon>Bacteria</taxon>
        <taxon>Bacillati</taxon>
        <taxon>Actinomycetota</taxon>
        <taxon>Actinomycetes</taxon>
        <taxon>Streptosporangiales</taxon>
        <taxon>Streptosporangiaceae</taxon>
        <taxon>Microbispora</taxon>
    </lineage>
</organism>
<dbReference type="PANTHER" id="PTHR30349">
    <property type="entry name" value="PHAGE INTEGRASE-RELATED"/>
    <property type="match status" value="1"/>
</dbReference>
<comment type="caution">
    <text evidence="3">The sequence shown here is derived from an EMBL/GenBank/DDBJ whole genome shotgun (WGS) entry which is preliminary data.</text>
</comment>
<feature type="domain" description="Tyr recombinase" evidence="2">
    <location>
        <begin position="26"/>
        <end position="216"/>
    </location>
</feature>
<dbReference type="CDD" id="cd01189">
    <property type="entry name" value="INT_ICEBs1_C_like"/>
    <property type="match status" value="1"/>
</dbReference>
<keyword evidence="1" id="KW-0233">DNA recombination</keyword>
<evidence type="ECO:0000256" key="1">
    <source>
        <dbReference type="ARBA" id="ARBA00023172"/>
    </source>
</evidence>